<sequence length="277" mass="31658">MRDALDTLNVPSDLPHEGMELTTFKEPVICLECNLYLEGLITQGYKCGICEKAFHRKCRASKKDCIPMGLNNNNASTSAPHRSRPEMQHVFLPNDGKSLIKSPSEHEYVNIHTCPGFIGQAVKEKAEEYLCNTKEGTFLVRENIDTRDPGYRISFKYKDSVRHIKIVSVAVNERQVKYCFNKNAGKRFDTLPQLIEYYRTYPLSESFDNLSITLEIPFHAPEMMRAIQSWEATTDSELSFCRDQEVMILEKPPGNWWVGKLGDKVGHVPSTYFVSAH</sequence>
<evidence type="ECO:0000313" key="1">
    <source>
        <dbReference type="EMBL" id="CAD7236737.1"/>
    </source>
</evidence>
<organism evidence="1">
    <name type="scientific">Cyprideis torosa</name>
    <dbReference type="NCBI Taxonomy" id="163714"/>
    <lineage>
        <taxon>Eukaryota</taxon>
        <taxon>Metazoa</taxon>
        <taxon>Ecdysozoa</taxon>
        <taxon>Arthropoda</taxon>
        <taxon>Crustacea</taxon>
        <taxon>Oligostraca</taxon>
        <taxon>Ostracoda</taxon>
        <taxon>Podocopa</taxon>
        <taxon>Podocopida</taxon>
        <taxon>Cytherocopina</taxon>
        <taxon>Cytheroidea</taxon>
        <taxon>Cytherideidae</taxon>
        <taxon>Cyprideis</taxon>
    </lineage>
</organism>
<name>A0A7R8WT40_9CRUS</name>
<dbReference type="InterPro" id="IPR002219">
    <property type="entry name" value="PKC_DAG/PE"/>
</dbReference>
<dbReference type="GO" id="GO:0016477">
    <property type="term" value="P:cell migration"/>
    <property type="evidence" value="ECO:0007669"/>
    <property type="project" value="TreeGrafter"/>
</dbReference>
<dbReference type="InterPro" id="IPR036860">
    <property type="entry name" value="SH2_dom_sf"/>
</dbReference>
<dbReference type="SUPFAM" id="SSF50044">
    <property type="entry name" value="SH3-domain"/>
    <property type="match status" value="1"/>
</dbReference>
<protein>
    <submittedName>
        <fullName evidence="1">Uncharacterized protein</fullName>
    </submittedName>
</protein>
<dbReference type="Gene3D" id="3.30.60.20">
    <property type="match status" value="1"/>
</dbReference>
<dbReference type="Pfam" id="PF07653">
    <property type="entry name" value="SH3_2"/>
    <property type="match status" value="1"/>
</dbReference>
<dbReference type="AlphaFoldDB" id="A0A7R8WT40"/>
<accession>A0A7R8WT40</accession>
<dbReference type="PANTHER" id="PTHR45818">
    <property type="entry name" value="PROTEIN VAV"/>
    <property type="match status" value="1"/>
</dbReference>
<dbReference type="Pfam" id="PF00017">
    <property type="entry name" value="SH2"/>
    <property type="match status" value="1"/>
</dbReference>
<dbReference type="InterPro" id="IPR036028">
    <property type="entry name" value="SH3-like_dom_sf"/>
</dbReference>
<dbReference type="CDD" id="cd00174">
    <property type="entry name" value="SH3"/>
    <property type="match status" value="1"/>
</dbReference>
<proteinExistence type="predicted"/>
<dbReference type="PROSITE" id="PS50002">
    <property type="entry name" value="SH3"/>
    <property type="match status" value="1"/>
</dbReference>
<dbReference type="Gene3D" id="2.30.30.40">
    <property type="entry name" value="SH3 Domains"/>
    <property type="match status" value="1"/>
</dbReference>
<dbReference type="OrthoDB" id="207120at2759"/>
<gene>
    <name evidence="1" type="ORF">CTOB1V02_LOCUS14552</name>
</gene>
<dbReference type="EMBL" id="OB681490">
    <property type="protein sequence ID" value="CAD7236737.1"/>
    <property type="molecule type" value="Genomic_DNA"/>
</dbReference>
<dbReference type="Pfam" id="PF00130">
    <property type="entry name" value="C1_1"/>
    <property type="match status" value="1"/>
</dbReference>
<dbReference type="InterPro" id="IPR046349">
    <property type="entry name" value="C1-like_sf"/>
</dbReference>
<dbReference type="GO" id="GO:0005085">
    <property type="term" value="F:guanyl-nucleotide exchange factor activity"/>
    <property type="evidence" value="ECO:0007669"/>
    <property type="project" value="TreeGrafter"/>
</dbReference>
<dbReference type="InterPro" id="IPR000980">
    <property type="entry name" value="SH2"/>
</dbReference>
<reference evidence="1" key="1">
    <citation type="submission" date="2020-11" db="EMBL/GenBank/DDBJ databases">
        <authorList>
            <person name="Tran Van P."/>
        </authorList>
    </citation>
    <scope>NUCLEOTIDE SEQUENCE</scope>
</reference>
<dbReference type="GO" id="GO:0005737">
    <property type="term" value="C:cytoplasm"/>
    <property type="evidence" value="ECO:0007669"/>
    <property type="project" value="TreeGrafter"/>
</dbReference>
<dbReference type="PANTHER" id="PTHR45818:SF3">
    <property type="entry name" value="PROTEIN VAV"/>
    <property type="match status" value="1"/>
</dbReference>
<dbReference type="Gene3D" id="3.30.505.10">
    <property type="entry name" value="SH2 domain"/>
    <property type="match status" value="1"/>
</dbReference>
<dbReference type="InterPro" id="IPR001452">
    <property type="entry name" value="SH3_domain"/>
</dbReference>
<dbReference type="SUPFAM" id="SSF57889">
    <property type="entry name" value="Cysteine-rich domain"/>
    <property type="match status" value="1"/>
</dbReference>
<dbReference type="SMART" id="SM00326">
    <property type="entry name" value="SH3"/>
    <property type="match status" value="1"/>
</dbReference>
<dbReference type="GO" id="GO:0048468">
    <property type="term" value="P:cell development"/>
    <property type="evidence" value="ECO:0007669"/>
    <property type="project" value="UniProtKB-ARBA"/>
</dbReference>
<dbReference type="SMART" id="SM00252">
    <property type="entry name" value="SH2"/>
    <property type="match status" value="1"/>
</dbReference>
<dbReference type="PROSITE" id="PS50001">
    <property type="entry name" value="SH2"/>
    <property type="match status" value="1"/>
</dbReference>
<dbReference type="SUPFAM" id="SSF55550">
    <property type="entry name" value="SH2 domain"/>
    <property type="match status" value="1"/>
</dbReference>
<dbReference type="PRINTS" id="PR00401">
    <property type="entry name" value="SH2DOMAIN"/>
</dbReference>
<dbReference type="PROSITE" id="PS50081">
    <property type="entry name" value="ZF_DAG_PE_2"/>
    <property type="match status" value="1"/>
</dbReference>